<evidence type="ECO:0000313" key="2">
    <source>
        <dbReference type="Proteomes" id="UP001371615"/>
    </source>
</evidence>
<evidence type="ECO:0000313" key="1">
    <source>
        <dbReference type="EMBL" id="GLH61562.1"/>
    </source>
</evidence>
<comment type="caution">
    <text evidence="1">The sequence shown here is derived from an EMBL/GenBank/DDBJ whole genome shotgun (WGS) entry which is preliminary data.</text>
</comment>
<accession>A0ABQ5PU55</accession>
<name>A0ABQ5PU55_9MOLU</name>
<gene>
    <name evidence="1" type="ORF">RHYP_5080</name>
</gene>
<protein>
    <submittedName>
        <fullName evidence="1">Uncharacterized protein</fullName>
    </submittedName>
</protein>
<proteinExistence type="predicted"/>
<sequence length="73" mass="8459">MDLKKLKEAGFSIVNILGKEHSSYLFSNESREKYTATQFKQAGFSMYELKEANYSKTECQTAGFSVSELKYYY</sequence>
<keyword evidence="2" id="KW-1185">Reference proteome</keyword>
<dbReference type="Proteomes" id="UP001371615">
    <property type="component" value="Unassembled WGS sequence"/>
</dbReference>
<dbReference type="EMBL" id="BSCY01000022">
    <property type="protein sequence ID" value="GLH61562.1"/>
    <property type="molecule type" value="Genomic_DNA"/>
</dbReference>
<organism evidence="1 2">
    <name type="scientific">Rhus yellows phytoplasma</name>
    <dbReference type="NCBI Taxonomy" id="1225349"/>
    <lineage>
        <taxon>Bacteria</taxon>
        <taxon>Bacillati</taxon>
        <taxon>Mycoplasmatota</taxon>
        <taxon>Mollicutes</taxon>
        <taxon>Acholeplasmatales</taxon>
        <taxon>Acholeplasmataceae</taxon>
        <taxon>Candidatus Phytoplasma</taxon>
        <taxon>16SrI (Aster yellows group)</taxon>
    </lineage>
</organism>
<dbReference type="RefSeq" id="WP_339332322.1">
    <property type="nucleotide sequence ID" value="NZ_BSCY01000022.1"/>
</dbReference>
<reference evidence="1" key="1">
    <citation type="submission" date="2022-11" db="EMBL/GenBank/DDBJ databases">
        <title>Phyllogen, a phyllody-inducing phytoplasma effector family, horizontally transferred to various phytoplasmas via transposable elements.</title>
        <authorList>
            <person name="Tokuda R."/>
            <person name="Maejima K."/>
            <person name="Yamaji Y."/>
            <person name="Namba S."/>
        </authorList>
    </citation>
    <scope>NUCLEOTIDE SEQUENCE [LARGE SCALE GENOMIC DNA]</scope>
    <source>
        <strain evidence="1">RhY</strain>
    </source>
</reference>